<evidence type="ECO:0000259" key="3">
    <source>
        <dbReference type="Pfam" id="PF11611"/>
    </source>
</evidence>
<reference evidence="4 5" key="1">
    <citation type="submission" date="2017-09" db="EMBL/GenBank/DDBJ databases">
        <title>Evaluation of Pacific Biosciences Sequencing Technology to Finishing C. thermocellum Genome Sequences.</title>
        <authorList>
            <person name="Brown S."/>
        </authorList>
    </citation>
    <scope>NUCLEOTIDE SEQUENCE [LARGE SCALE GENOMIC DNA]</scope>
    <source>
        <strain evidence="4 5">AD2</strain>
    </source>
</reference>
<comment type="caution">
    <text evidence="4">The sequence shown here is derived from an EMBL/GenBank/DDBJ whole genome shotgun (WGS) entry which is preliminary data.</text>
</comment>
<feature type="region of interest" description="Disordered" evidence="2">
    <location>
        <begin position="31"/>
        <end position="53"/>
    </location>
</feature>
<feature type="domain" description="DUF4352" evidence="3">
    <location>
        <begin position="65"/>
        <end position="182"/>
    </location>
</feature>
<dbReference type="EMBL" id="PDBW01000001">
    <property type="protein sequence ID" value="PFH02839.1"/>
    <property type="molecule type" value="Genomic_DNA"/>
</dbReference>
<dbReference type="InterPro" id="IPR029051">
    <property type="entry name" value="DUF4352"/>
</dbReference>
<evidence type="ECO:0000256" key="2">
    <source>
        <dbReference type="SAM" id="MobiDB-lite"/>
    </source>
</evidence>
<dbReference type="InterPro" id="IPR029050">
    <property type="entry name" value="Immunoprotect_excell_Ig-like"/>
</dbReference>
<sequence>MKKFAALLIFTVVFLLVGCGGFVPQNAGKDTALPTGTGVNKPDTAAKTAEPMTPAVSEESRIKSYNLGDIVELNNIIFIVNGTREVPENRFLSPENGNIWYAIDVSIENKSNETFNFSSMLMFTLIDGEKLTYDTALVPDLKGNVDGEITPGNSVRGEVAFEIPEDAKDLMLEIDPILYGEKVVVKLDR</sequence>
<name>A0AB36TG08_ACETH</name>
<dbReference type="Gene3D" id="2.60.40.1240">
    <property type="match status" value="1"/>
</dbReference>
<dbReference type="Pfam" id="PF11611">
    <property type="entry name" value="DUF4352"/>
    <property type="match status" value="1"/>
</dbReference>
<dbReference type="PROSITE" id="PS51257">
    <property type="entry name" value="PROKAR_LIPOPROTEIN"/>
    <property type="match status" value="1"/>
</dbReference>
<protein>
    <submittedName>
        <fullName evidence="4">Uncharacterized protein DUF4352</fullName>
    </submittedName>
</protein>
<accession>A0AB36TG08</accession>
<evidence type="ECO:0000256" key="1">
    <source>
        <dbReference type="ARBA" id="ARBA00022729"/>
    </source>
</evidence>
<evidence type="ECO:0000313" key="5">
    <source>
        <dbReference type="Proteomes" id="UP000223596"/>
    </source>
</evidence>
<dbReference type="Proteomes" id="UP000223596">
    <property type="component" value="Unassembled WGS sequence"/>
</dbReference>
<organism evidence="4 5">
    <name type="scientific">Acetivibrio thermocellus AD2</name>
    <dbReference type="NCBI Taxonomy" id="1138384"/>
    <lineage>
        <taxon>Bacteria</taxon>
        <taxon>Bacillati</taxon>
        <taxon>Bacillota</taxon>
        <taxon>Clostridia</taxon>
        <taxon>Eubacteriales</taxon>
        <taxon>Oscillospiraceae</taxon>
        <taxon>Acetivibrio</taxon>
    </lineage>
</organism>
<evidence type="ECO:0000313" key="4">
    <source>
        <dbReference type="EMBL" id="PFH02839.1"/>
    </source>
</evidence>
<proteinExistence type="predicted"/>
<dbReference type="AlphaFoldDB" id="A0AB36TG08"/>
<dbReference type="GeneID" id="35803646"/>
<keyword evidence="1" id="KW-0732">Signal</keyword>
<dbReference type="RefSeq" id="WP_003516639.1">
    <property type="nucleotide sequence ID" value="NZ_CP013828.1"/>
</dbReference>
<gene>
    <name evidence="4" type="ORF">M972_111629</name>
</gene>